<evidence type="ECO:0000256" key="5">
    <source>
        <dbReference type="SAM" id="MobiDB-lite"/>
    </source>
</evidence>
<evidence type="ECO:0000256" key="1">
    <source>
        <dbReference type="ARBA" id="ARBA00012346"/>
    </source>
</evidence>
<proteinExistence type="predicted"/>
<dbReference type="InterPro" id="IPR017939">
    <property type="entry name" value="G-Glutamylcylcotransferase"/>
</dbReference>
<feature type="active site" description="Proton acceptor" evidence="3">
    <location>
        <position position="94"/>
    </location>
</feature>
<dbReference type="PANTHER" id="PTHR12935:SF0">
    <property type="entry name" value="GAMMA-GLUTAMYLCYCLOTRANSFERASE"/>
    <property type="match status" value="1"/>
</dbReference>
<dbReference type="EMBL" id="KB456263">
    <property type="protein sequence ID" value="EMF13795.1"/>
    <property type="molecule type" value="Genomic_DNA"/>
</dbReference>
<dbReference type="GeneID" id="27905191"/>
<dbReference type="InterPro" id="IPR013024">
    <property type="entry name" value="GGCT-like"/>
</dbReference>
<evidence type="ECO:0000256" key="4">
    <source>
        <dbReference type="PIRSR" id="PIRSR617939-2"/>
    </source>
</evidence>
<accession>M3D6K0</accession>
<name>M3D6K0_SPHMS</name>
<feature type="compositionally biased region" description="Low complexity" evidence="5">
    <location>
        <begin position="116"/>
        <end position="126"/>
    </location>
</feature>
<feature type="compositionally biased region" description="Basic and acidic residues" evidence="5">
    <location>
        <begin position="134"/>
        <end position="155"/>
    </location>
</feature>
<feature type="region of interest" description="Disordered" evidence="5">
    <location>
        <begin position="116"/>
        <end position="155"/>
    </location>
</feature>
<dbReference type="SUPFAM" id="SSF110857">
    <property type="entry name" value="Gamma-glutamyl cyclotransferase-like"/>
    <property type="match status" value="1"/>
</dbReference>
<evidence type="ECO:0000256" key="2">
    <source>
        <dbReference type="ARBA" id="ARBA00023239"/>
    </source>
</evidence>
<dbReference type="RefSeq" id="XP_016761916.1">
    <property type="nucleotide sequence ID" value="XM_016908054.1"/>
</dbReference>
<dbReference type="eggNOG" id="ENOG502S3WQ">
    <property type="taxonomic scope" value="Eukaryota"/>
</dbReference>
<keyword evidence="7" id="KW-1185">Reference proteome</keyword>
<dbReference type="STRING" id="692275.M3D6K0"/>
<organism evidence="6 7">
    <name type="scientific">Sphaerulina musiva (strain SO2202)</name>
    <name type="common">Poplar stem canker fungus</name>
    <name type="synonym">Septoria musiva</name>
    <dbReference type="NCBI Taxonomy" id="692275"/>
    <lineage>
        <taxon>Eukaryota</taxon>
        <taxon>Fungi</taxon>
        <taxon>Dikarya</taxon>
        <taxon>Ascomycota</taxon>
        <taxon>Pezizomycotina</taxon>
        <taxon>Dothideomycetes</taxon>
        <taxon>Dothideomycetidae</taxon>
        <taxon>Mycosphaerellales</taxon>
        <taxon>Mycosphaerellaceae</taxon>
        <taxon>Sphaerulina</taxon>
    </lineage>
</organism>
<dbReference type="HOGENOM" id="CLU_048475_1_1_1"/>
<dbReference type="PANTHER" id="PTHR12935">
    <property type="entry name" value="GAMMA-GLUTAMYLCYCLOTRANSFERASE"/>
    <property type="match status" value="1"/>
</dbReference>
<evidence type="ECO:0000256" key="3">
    <source>
        <dbReference type="PIRSR" id="PIRSR617939-1"/>
    </source>
</evidence>
<dbReference type="InterPro" id="IPR036568">
    <property type="entry name" value="GGCT-like_sf"/>
</dbReference>
<dbReference type="AlphaFoldDB" id="M3D6K0"/>
<evidence type="ECO:0000313" key="7">
    <source>
        <dbReference type="Proteomes" id="UP000016931"/>
    </source>
</evidence>
<evidence type="ECO:0000313" key="6">
    <source>
        <dbReference type="EMBL" id="EMF13795.1"/>
    </source>
</evidence>
<feature type="binding site" evidence="4">
    <location>
        <begin position="7"/>
        <end position="12"/>
    </location>
    <ligand>
        <name>substrate</name>
    </ligand>
</feature>
<sequence length="247" mass="28601">MKKKTIYFAYGSNLWQHQMHQRCPSSKFLGIVRLKGFEWIIYQRGFANIVEVDSRKEGDDEKEEKGKEGDYRNQVWGMMYSLEEEDEKLLDEREGVPVAYRKEWIECEFWTVPEAAASSSSSSSSSSREEEEEFGKNEDGSTLDEEKKKRKPADITKRPGKEKMLVYINREMTDEGEIRKEYISRMNCGIKDAVQEGLPREYVEQVLRRWIPADGEEGEEKKRAKKVGGMGEIEIEVGWLMVSGGLA</sequence>
<dbReference type="Gene3D" id="3.10.490.10">
    <property type="entry name" value="Gamma-glutamyl cyclotransferase-like"/>
    <property type="match status" value="1"/>
</dbReference>
<protein>
    <recommendedName>
        <fullName evidence="1">gamma-glutamylcyclotransferase</fullName>
        <ecNumber evidence="1">4.3.2.9</ecNumber>
    </recommendedName>
</protein>
<dbReference type="Proteomes" id="UP000016931">
    <property type="component" value="Unassembled WGS sequence"/>
</dbReference>
<keyword evidence="2" id="KW-0456">Lyase</keyword>
<dbReference type="CDD" id="cd06661">
    <property type="entry name" value="GGCT_like"/>
    <property type="match status" value="1"/>
</dbReference>
<reference evidence="6 7" key="1">
    <citation type="journal article" date="2012" name="PLoS Pathog.">
        <title>Diverse lifestyles and strategies of plant pathogenesis encoded in the genomes of eighteen Dothideomycetes fungi.</title>
        <authorList>
            <person name="Ohm R.A."/>
            <person name="Feau N."/>
            <person name="Henrissat B."/>
            <person name="Schoch C.L."/>
            <person name="Horwitz B.A."/>
            <person name="Barry K.W."/>
            <person name="Condon B.J."/>
            <person name="Copeland A.C."/>
            <person name="Dhillon B."/>
            <person name="Glaser F."/>
            <person name="Hesse C.N."/>
            <person name="Kosti I."/>
            <person name="LaButti K."/>
            <person name="Lindquist E.A."/>
            <person name="Lucas S."/>
            <person name="Salamov A.A."/>
            <person name="Bradshaw R.E."/>
            <person name="Ciuffetti L."/>
            <person name="Hamelin R.C."/>
            <person name="Kema G.H.J."/>
            <person name="Lawrence C."/>
            <person name="Scott J.A."/>
            <person name="Spatafora J.W."/>
            <person name="Turgeon B.G."/>
            <person name="de Wit P.J.G.M."/>
            <person name="Zhong S."/>
            <person name="Goodwin S.B."/>
            <person name="Grigoriev I.V."/>
        </authorList>
    </citation>
    <scope>NUCLEOTIDE SEQUENCE [LARGE SCALE GENOMIC DNA]</scope>
    <source>
        <strain evidence="6 7">SO2202</strain>
    </source>
</reference>
<dbReference type="OMA" id="EVMRKSI"/>
<gene>
    <name evidence="6" type="ORF">SEPMUDRAFT_163412</name>
</gene>
<dbReference type="GO" id="GO:0003839">
    <property type="term" value="F:gamma-glutamylcyclotransferase activity"/>
    <property type="evidence" value="ECO:0007669"/>
    <property type="project" value="UniProtKB-EC"/>
</dbReference>
<dbReference type="EC" id="4.3.2.9" evidence="1"/>
<dbReference type="OrthoDB" id="2924818at2759"/>